<keyword evidence="4" id="KW-1185">Reference proteome</keyword>
<proteinExistence type="predicted"/>
<dbReference type="InterPro" id="IPR005133">
    <property type="entry name" value="PhaG_MnhG_YufB"/>
</dbReference>
<keyword evidence="2" id="KW-0472">Membrane</keyword>
<organism evidence="3 4">
    <name type="scientific">Pseudogemmobacter faecipullorum</name>
    <dbReference type="NCBI Taxonomy" id="2755041"/>
    <lineage>
        <taxon>Bacteria</taxon>
        <taxon>Pseudomonadati</taxon>
        <taxon>Pseudomonadota</taxon>
        <taxon>Alphaproteobacteria</taxon>
        <taxon>Rhodobacterales</taxon>
        <taxon>Paracoccaceae</taxon>
        <taxon>Pseudogemmobacter</taxon>
    </lineage>
</organism>
<evidence type="ECO:0000313" key="4">
    <source>
        <dbReference type="Proteomes" id="UP001198571"/>
    </source>
</evidence>
<dbReference type="PANTHER" id="PTHR34703:SF1">
    <property type="entry name" value="ANTIPORTER SUBUNIT MNHG2-RELATED"/>
    <property type="match status" value="1"/>
</dbReference>
<feature type="transmembrane region" description="Helical" evidence="2">
    <location>
        <begin position="73"/>
        <end position="94"/>
    </location>
</feature>
<feature type="transmembrane region" description="Helical" evidence="2">
    <location>
        <begin position="12"/>
        <end position="36"/>
    </location>
</feature>
<protein>
    <submittedName>
        <fullName evidence="3">Cation:proton antiporter</fullName>
    </submittedName>
</protein>
<reference evidence="3 4" key="1">
    <citation type="submission" date="2020-07" db="EMBL/GenBank/DDBJ databases">
        <title>Pseudogemmobacter sp. nov., isolated from poultry manure in Taiwan.</title>
        <authorList>
            <person name="Lin S.-Y."/>
            <person name="Tang Y.-S."/>
            <person name="Young C.-C."/>
        </authorList>
    </citation>
    <scope>NUCLEOTIDE SEQUENCE [LARGE SCALE GENOMIC DNA]</scope>
    <source>
        <strain evidence="3 4">CC-YST710</strain>
    </source>
</reference>
<feature type="region of interest" description="Disordered" evidence="1">
    <location>
        <begin position="107"/>
        <end position="150"/>
    </location>
</feature>
<dbReference type="NCBIfam" id="TIGR01300">
    <property type="entry name" value="CPA3_mnhG_phaG"/>
    <property type="match status" value="1"/>
</dbReference>
<comment type="caution">
    <text evidence="3">The sequence shown here is derived from an EMBL/GenBank/DDBJ whole genome shotgun (WGS) entry which is preliminary data.</text>
</comment>
<gene>
    <name evidence="3" type="ORF">H0485_02315</name>
</gene>
<accession>A0ABS8CHH8</accession>
<feature type="transmembrane region" description="Helical" evidence="2">
    <location>
        <begin position="48"/>
        <end position="67"/>
    </location>
</feature>
<name>A0ABS8CHH8_9RHOB</name>
<dbReference type="Pfam" id="PF03334">
    <property type="entry name" value="PhaG_MnhG_YufB"/>
    <property type="match status" value="1"/>
</dbReference>
<evidence type="ECO:0000256" key="1">
    <source>
        <dbReference type="SAM" id="MobiDB-lite"/>
    </source>
</evidence>
<dbReference type="RefSeq" id="WP_226933745.1">
    <property type="nucleotide sequence ID" value="NZ_JACDXX010000002.1"/>
</dbReference>
<keyword evidence="2" id="KW-0812">Transmembrane</keyword>
<dbReference type="PANTHER" id="PTHR34703">
    <property type="entry name" value="ANTIPORTER SUBUNIT MNHG2-RELATED"/>
    <property type="match status" value="1"/>
</dbReference>
<dbReference type="Proteomes" id="UP001198571">
    <property type="component" value="Unassembled WGS sequence"/>
</dbReference>
<evidence type="ECO:0000256" key="2">
    <source>
        <dbReference type="SAM" id="Phobius"/>
    </source>
</evidence>
<evidence type="ECO:0000313" key="3">
    <source>
        <dbReference type="EMBL" id="MCB5408843.1"/>
    </source>
</evidence>
<keyword evidence="2" id="KW-1133">Transmembrane helix</keyword>
<dbReference type="EMBL" id="JACDXX010000002">
    <property type="protein sequence ID" value="MCB5408843.1"/>
    <property type="molecule type" value="Genomic_DNA"/>
</dbReference>
<sequence length="150" mass="15785">MSLMESLPLWIALPVAAFLILGATLTLLGAIGLVQIRSFYDRLHAPTLGTSWGAAGILLASMLLVSWADSRLVLHELVIGIFLMITTPVTLMFLGRAALHRDRIEGTPGIPGAVERSDIPAPPKPGKATDEPAKPAPEGFADPADAPGET</sequence>